<comment type="caution">
    <text evidence="14">The sequence shown here is derived from an EMBL/GenBank/DDBJ whole genome shotgun (WGS) entry which is preliminary data.</text>
</comment>
<feature type="domain" description="Cytidyltransferase-like" evidence="13">
    <location>
        <begin position="5"/>
        <end position="125"/>
    </location>
</feature>
<dbReference type="EC" id="2.7.7.14" evidence="10"/>
<dbReference type="GO" id="GO:0006646">
    <property type="term" value="P:phosphatidylethanolamine biosynthetic process"/>
    <property type="evidence" value="ECO:0007669"/>
    <property type="project" value="InterPro"/>
</dbReference>
<keyword evidence="15" id="KW-1185">Reference proteome</keyword>
<name>A0A9P6TGS9_9BASI</name>
<feature type="compositionally biased region" description="Basic and acidic residues" evidence="12">
    <location>
        <begin position="330"/>
        <end position="348"/>
    </location>
</feature>
<dbReference type="InterPro" id="IPR044608">
    <property type="entry name" value="Ect1/PCYT2"/>
</dbReference>
<keyword evidence="5" id="KW-0548">Nucleotidyltransferase</keyword>
<accession>A0A9P6TGS9</accession>
<dbReference type="InterPro" id="IPR014729">
    <property type="entry name" value="Rossmann-like_a/b/a_fold"/>
</dbReference>
<proteinExistence type="inferred from homology"/>
<dbReference type="GO" id="GO:0005737">
    <property type="term" value="C:cytoplasm"/>
    <property type="evidence" value="ECO:0007669"/>
    <property type="project" value="TreeGrafter"/>
</dbReference>
<dbReference type="InterPro" id="IPR004821">
    <property type="entry name" value="Cyt_trans-like"/>
</dbReference>
<dbReference type="OrthoDB" id="40021at2759"/>
<keyword evidence="4" id="KW-0808">Transferase</keyword>
<keyword evidence="8" id="KW-1208">Phospholipid metabolism</keyword>
<dbReference type="AlphaFoldDB" id="A0A9P6TGS9"/>
<keyword evidence="6" id="KW-0443">Lipid metabolism</keyword>
<dbReference type="EMBL" id="MU167211">
    <property type="protein sequence ID" value="KAG0151777.1"/>
    <property type="molecule type" value="Genomic_DNA"/>
</dbReference>
<dbReference type="PANTHER" id="PTHR45780:SF2">
    <property type="entry name" value="ETHANOLAMINE-PHOSPHATE CYTIDYLYLTRANSFERASE"/>
    <property type="match status" value="1"/>
</dbReference>
<reference evidence="14" key="1">
    <citation type="submission" date="2013-11" db="EMBL/GenBank/DDBJ databases">
        <title>Genome sequence of the fusiform rust pathogen reveals effectors for host alternation and coevolution with pine.</title>
        <authorList>
            <consortium name="DOE Joint Genome Institute"/>
            <person name="Smith K."/>
            <person name="Pendleton A."/>
            <person name="Kubisiak T."/>
            <person name="Anderson C."/>
            <person name="Salamov A."/>
            <person name="Aerts A."/>
            <person name="Riley R."/>
            <person name="Clum A."/>
            <person name="Lindquist E."/>
            <person name="Ence D."/>
            <person name="Campbell M."/>
            <person name="Kronenberg Z."/>
            <person name="Feau N."/>
            <person name="Dhillon B."/>
            <person name="Hamelin R."/>
            <person name="Burleigh J."/>
            <person name="Smith J."/>
            <person name="Yandell M."/>
            <person name="Nelson C."/>
            <person name="Grigoriev I."/>
            <person name="Davis J."/>
        </authorList>
    </citation>
    <scope>NUCLEOTIDE SEQUENCE</scope>
    <source>
        <strain evidence="14">G11</strain>
    </source>
</reference>
<evidence type="ECO:0000259" key="13">
    <source>
        <dbReference type="Pfam" id="PF01467"/>
    </source>
</evidence>
<evidence type="ECO:0000256" key="9">
    <source>
        <dbReference type="ARBA" id="ARBA00024191"/>
    </source>
</evidence>
<evidence type="ECO:0000256" key="3">
    <source>
        <dbReference type="ARBA" id="ARBA00022516"/>
    </source>
</evidence>
<comment type="pathway">
    <text evidence="9">Phospholipid metabolism; phosphatidylethanolamine biosynthesis; phosphatidylethanolamine from ethanolamine: step 2/3.</text>
</comment>
<evidence type="ECO:0000313" key="15">
    <source>
        <dbReference type="Proteomes" id="UP000886653"/>
    </source>
</evidence>
<feature type="region of interest" description="Disordered" evidence="12">
    <location>
        <begin position="330"/>
        <end position="356"/>
    </location>
</feature>
<keyword evidence="3" id="KW-0444">Lipid biosynthesis</keyword>
<evidence type="ECO:0000256" key="6">
    <source>
        <dbReference type="ARBA" id="ARBA00023098"/>
    </source>
</evidence>
<evidence type="ECO:0000256" key="11">
    <source>
        <dbReference type="ARBA" id="ARBA00031473"/>
    </source>
</evidence>
<dbReference type="GO" id="GO:0004306">
    <property type="term" value="F:ethanolamine-phosphate cytidylyltransferase activity"/>
    <property type="evidence" value="ECO:0007669"/>
    <property type="project" value="UniProtKB-EC"/>
</dbReference>
<evidence type="ECO:0000256" key="8">
    <source>
        <dbReference type="ARBA" id="ARBA00023264"/>
    </source>
</evidence>
<evidence type="ECO:0000313" key="14">
    <source>
        <dbReference type="EMBL" id="KAG0151777.1"/>
    </source>
</evidence>
<protein>
    <recommendedName>
        <fullName evidence="10">ethanolamine-phosphate cytidylyltransferase</fullName>
        <ecNumber evidence="10">2.7.7.14</ecNumber>
    </recommendedName>
    <alternativeName>
        <fullName evidence="11">CTP:phosphoethanolamine cytidylyltransferase</fullName>
    </alternativeName>
</protein>
<dbReference type="Proteomes" id="UP000886653">
    <property type="component" value="Unassembled WGS sequence"/>
</dbReference>
<evidence type="ECO:0000256" key="2">
    <source>
        <dbReference type="ARBA" id="ARBA00010101"/>
    </source>
</evidence>
<dbReference type="Gene3D" id="3.40.50.620">
    <property type="entry name" value="HUPs"/>
    <property type="match status" value="2"/>
</dbReference>
<evidence type="ECO:0000256" key="10">
    <source>
        <dbReference type="ARBA" id="ARBA00024221"/>
    </source>
</evidence>
<sequence length="356" mass="39780">MRVNSYSLFHYGHANALRQSRLLGDFLVAGTHSDEEIKANKGPVVLSQTVRVELLKACRWVDEVVDNAPYVTTVEFVKSHHIDKVAHGDDITSDADGHDTYRLVKAASMYLEFKRTTGVSTTDAIGRILSLYFRSALDSPGVLPPGFDLDIDDDLLRAFATDPHSSSISHPIQPYTIDIDFNDKPDLATIEANNPDLPSDQLKTTHKVVCTSVIDKDDKNVVYVHGAFDLFSVEDLNYLKKLSESGRKKVIVGIWDGNDVRNKLGKHCILSFQERVLGVLQCRYVSGVVVPAVQPARLPFTEAESYFRGYSAEATIKSILDRQEEFHERQNAKLRKAEGERKLEEARKTPSSSMSV</sequence>
<evidence type="ECO:0000256" key="12">
    <source>
        <dbReference type="SAM" id="MobiDB-lite"/>
    </source>
</evidence>
<dbReference type="PANTHER" id="PTHR45780">
    <property type="entry name" value="ETHANOLAMINE-PHOSPHATE CYTIDYLYLTRANSFERASE"/>
    <property type="match status" value="1"/>
</dbReference>
<gene>
    <name evidence="14" type="ORF">CROQUDRAFT_36438</name>
</gene>
<evidence type="ECO:0000256" key="1">
    <source>
        <dbReference type="ARBA" id="ARBA00005189"/>
    </source>
</evidence>
<comment type="pathway">
    <text evidence="1">Lipid metabolism.</text>
</comment>
<dbReference type="SUPFAM" id="SSF52374">
    <property type="entry name" value="Nucleotidylyl transferase"/>
    <property type="match status" value="2"/>
</dbReference>
<keyword evidence="7" id="KW-0594">Phospholipid biosynthesis</keyword>
<dbReference type="NCBIfam" id="TIGR00125">
    <property type="entry name" value="cyt_tran_rel"/>
    <property type="match status" value="1"/>
</dbReference>
<dbReference type="Pfam" id="PF01467">
    <property type="entry name" value="CTP_transf_like"/>
    <property type="match status" value="1"/>
</dbReference>
<evidence type="ECO:0000256" key="5">
    <source>
        <dbReference type="ARBA" id="ARBA00022695"/>
    </source>
</evidence>
<comment type="similarity">
    <text evidence="2">Belongs to the cytidylyltransferase family.</text>
</comment>
<evidence type="ECO:0000256" key="4">
    <source>
        <dbReference type="ARBA" id="ARBA00022679"/>
    </source>
</evidence>
<organism evidence="14 15">
    <name type="scientific">Cronartium quercuum f. sp. fusiforme G11</name>
    <dbReference type="NCBI Taxonomy" id="708437"/>
    <lineage>
        <taxon>Eukaryota</taxon>
        <taxon>Fungi</taxon>
        <taxon>Dikarya</taxon>
        <taxon>Basidiomycota</taxon>
        <taxon>Pucciniomycotina</taxon>
        <taxon>Pucciniomycetes</taxon>
        <taxon>Pucciniales</taxon>
        <taxon>Coleosporiaceae</taxon>
        <taxon>Cronartium</taxon>
    </lineage>
</organism>
<evidence type="ECO:0000256" key="7">
    <source>
        <dbReference type="ARBA" id="ARBA00023209"/>
    </source>
</evidence>